<comment type="caution">
    <text evidence="3">The sequence shown here is derived from an EMBL/GenBank/DDBJ whole genome shotgun (WGS) entry which is preliminary data.</text>
</comment>
<evidence type="ECO:0000313" key="4">
    <source>
        <dbReference type="Proteomes" id="UP001272242"/>
    </source>
</evidence>
<dbReference type="RefSeq" id="WP_320684549.1">
    <property type="nucleotide sequence ID" value="NZ_JAXBLV010000001.1"/>
</dbReference>
<dbReference type="Proteomes" id="UP001272242">
    <property type="component" value="Unassembled WGS sequence"/>
</dbReference>
<evidence type="ECO:0000313" key="3">
    <source>
        <dbReference type="EMBL" id="MDY3557483.1"/>
    </source>
</evidence>
<sequence length="120" mass="13292">MFYARSFALFTALAVLSGSGLVGQDAKKDEKKTEAPKKLDKADEPAAKAKGVLPANWKRLGLSDSQVQDVYKVQGKYNSEIDKLEAKIKEIKAARDKDLKALLTPDQKKRLEDIQTGKDK</sequence>
<proteinExistence type="predicted"/>
<evidence type="ECO:0000256" key="1">
    <source>
        <dbReference type="SAM" id="Coils"/>
    </source>
</evidence>
<reference evidence="4" key="1">
    <citation type="journal article" date="2023" name="Mar. Drugs">
        <title>Gemmata algarum, a Novel Planctomycete Isolated from an Algal Mat, Displays Antimicrobial Activity.</title>
        <authorList>
            <person name="Kumar G."/>
            <person name="Kallscheuer N."/>
            <person name="Kashif M."/>
            <person name="Ahamad S."/>
            <person name="Jagadeeshwari U."/>
            <person name="Pannikurungottu S."/>
            <person name="Haufschild T."/>
            <person name="Kabuu M."/>
            <person name="Sasikala C."/>
            <person name="Jogler C."/>
            <person name="Ramana C."/>
        </authorList>
    </citation>
    <scope>NUCLEOTIDE SEQUENCE [LARGE SCALE GENOMIC DNA]</scope>
    <source>
        <strain evidence="4">JC673</strain>
    </source>
</reference>
<accession>A0ABU5ER79</accession>
<dbReference type="EMBL" id="JAXBLV010000001">
    <property type="protein sequence ID" value="MDY3557483.1"/>
    <property type="molecule type" value="Genomic_DNA"/>
</dbReference>
<feature type="compositionally biased region" description="Basic and acidic residues" evidence="2">
    <location>
        <begin position="25"/>
        <end position="47"/>
    </location>
</feature>
<evidence type="ECO:0000256" key="2">
    <source>
        <dbReference type="SAM" id="MobiDB-lite"/>
    </source>
</evidence>
<organism evidence="3 4">
    <name type="scientific">Gemmata algarum</name>
    <dbReference type="NCBI Taxonomy" id="2975278"/>
    <lineage>
        <taxon>Bacteria</taxon>
        <taxon>Pseudomonadati</taxon>
        <taxon>Planctomycetota</taxon>
        <taxon>Planctomycetia</taxon>
        <taxon>Gemmatales</taxon>
        <taxon>Gemmataceae</taxon>
        <taxon>Gemmata</taxon>
    </lineage>
</organism>
<keyword evidence="1" id="KW-0175">Coiled coil</keyword>
<keyword evidence="4" id="KW-1185">Reference proteome</keyword>
<feature type="coiled-coil region" evidence="1">
    <location>
        <begin position="74"/>
        <end position="101"/>
    </location>
</feature>
<gene>
    <name evidence="3" type="ORF">R5W23_000009</name>
</gene>
<protein>
    <submittedName>
        <fullName evidence="3">Uncharacterized protein</fullName>
    </submittedName>
</protein>
<name>A0ABU5ER79_9BACT</name>
<feature type="region of interest" description="Disordered" evidence="2">
    <location>
        <begin position="21"/>
        <end position="47"/>
    </location>
</feature>